<sequence>MSADDLKLLPLHPQREFAHQMQCDRLLAGLSSGSLLVYRVHEIPDIKESGTAKQDNSYFSRPGYSSASKIHLLIELEKFSTKAIDQLARIKEANALVSLSNSSISIHDLQTYTLQEQLMETKGASSFAVTSNIVEDPATKIPEIISRLAVAVKKRLLLWSWHESELSQKVTEILLVESIHSLTWALATKIICGMNSGYVIVDVVSNNVENMVTPGGFRVSSASMGYIGLGGYAMRPRATRLGDGEILLVKDVNSLFITSDGKPLDKGQVPWQESPIAVGYSHPYILSLQTPSKSTLEIRNPDTLSLLQVISPPGARILHLPPPTASLTHTGKGFYVASSRCVWRMDATDYGTQVDGLIKSQKYDEAISVVAILEEALLKNKEERLREIKIQNAQMLFDQREYASAMEIVSAVEAPPETVISLYPTVVAGNLSKLGEKYAGTESDHEESRKNTKGYILTVGESHQNSSKQTTASTSLVSYYKTNPDSLSARSPVKSKGDGANYPASTFRKISKDGRLEKEDLINAVLNLISFLVDTRTRMMKFLDTKTGKLIPPKDTKYNVSSPGATKSVFVAPASSTEKDWEKKLRETAQLVDTTLFRCYILA</sequence>
<dbReference type="PANTHER" id="PTHR12894:SF49">
    <property type="entry name" value="VAM6_VPS39-LIKE PROTEIN"/>
    <property type="match status" value="1"/>
</dbReference>
<dbReference type="OrthoDB" id="5325112at2759"/>
<feature type="domain" description="CNH" evidence="1">
    <location>
        <begin position="10"/>
        <end position="325"/>
    </location>
</feature>
<dbReference type="InterPro" id="IPR032914">
    <property type="entry name" value="Vam6/VPS39/TRAP1"/>
</dbReference>
<evidence type="ECO:0000259" key="1">
    <source>
        <dbReference type="PROSITE" id="PS50219"/>
    </source>
</evidence>
<reference evidence="2 3" key="1">
    <citation type="submission" date="2018-05" db="EMBL/GenBank/DDBJ databases">
        <title>Draft genome sequence of Scytalidium lignicola DSM 105466, a ubiquitous saprotrophic fungus.</title>
        <authorList>
            <person name="Buettner E."/>
            <person name="Gebauer A.M."/>
            <person name="Hofrichter M."/>
            <person name="Liers C."/>
            <person name="Kellner H."/>
        </authorList>
    </citation>
    <scope>NUCLEOTIDE SEQUENCE [LARGE SCALE GENOMIC DNA]</scope>
    <source>
        <strain evidence="2 3">DSM 105466</strain>
    </source>
</reference>
<dbReference type="PROSITE" id="PS50219">
    <property type="entry name" value="CNH"/>
    <property type="match status" value="1"/>
</dbReference>
<dbReference type="AlphaFoldDB" id="A0A3E2HEY1"/>
<gene>
    <name evidence="2" type="ORF">B7463_g4627</name>
</gene>
<proteinExistence type="predicted"/>
<feature type="non-terminal residue" evidence="2">
    <location>
        <position position="603"/>
    </location>
</feature>
<protein>
    <recommendedName>
        <fullName evidence="1">CNH domain-containing protein</fullName>
    </recommendedName>
</protein>
<dbReference type="GO" id="GO:0034058">
    <property type="term" value="P:endosomal vesicle fusion"/>
    <property type="evidence" value="ECO:0007669"/>
    <property type="project" value="TreeGrafter"/>
</dbReference>
<dbReference type="Proteomes" id="UP000258309">
    <property type="component" value="Unassembled WGS sequence"/>
</dbReference>
<comment type="caution">
    <text evidence="2">The sequence shown here is derived from an EMBL/GenBank/DDBJ whole genome shotgun (WGS) entry which is preliminary data.</text>
</comment>
<accession>A0A3E2HEY1</accession>
<dbReference type="GO" id="GO:0000329">
    <property type="term" value="C:fungal-type vacuole membrane"/>
    <property type="evidence" value="ECO:0007669"/>
    <property type="project" value="TreeGrafter"/>
</dbReference>
<dbReference type="STRING" id="5539.A0A3E2HEY1"/>
<evidence type="ECO:0000313" key="3">
    <source>
        <dbReference type="Proteomes" id="UP000258309"/>
    </source>
</evidence>
<keyword evidence="3" id="KW-1185">Reference proteome</keyword>
<feature type="non-terminal residue" evidence="2">
    <location>
        <position position="1"/>
    </location>
</feature>
<dbReference type="GO" id="GO:0006914">
    <property type="term" value="P:autophagy"/>
    <property type="evidence" value="ECO:0007669"/>
    <property type="project" value="TreeGrafter"/>
</dbReference>
<name>A0A3E2HEY1_SCYLI</name>
<dbReference type="OMA" id="HDSSICW"/>
<dbReference type="EMBL" id="NCSJ02000070">
    <property type="protein sequence ID" value="RFU31712.1"/>
    <property type="molecule type" value="Genomic_DNA"/>
</dbReference>
<dbReference type="InterPro" id="IPR001180">
    <property type="entry name" value="CNH_dom"/>
</dbReference>
<organism evidence="2 3">
    <name type="scientific">Scytalidium lignicola</name>
    <name type="common">Hyphomycete</name>
    <dbReference type="NCBI Taxonomy" id="5539"/>
    <lineage>
        <taxon>Eukaryota</taxon>
        <taxon>Fungi</taxon>
        <taxon>Dikarya</taxon>
        <taxon>Ascomycota</taxon>
        <taxon>Pezizomycotina</taxon>
        <taxon>Leotiomycetes</taxon>
        <taxon>Leotiomycetes incertae sedis</taxon>
        <taxon>Scytalidium</taxon>
    </lineage>
</organism>
<evidence type="ECO:0000313" key="2">
    <source>
        <dbReference type="EMBL" id="RFU31712.1"/>
    </source>
</evidence>
<dbReference type="Pfam" id="PF00780">
    <property type="entry name" value="CNH"/>
    <property type="match status" value="1"/>
</dbReference>
<dbReference type="PANTHER" id="PTHR12894">
    <property type="entry name" value="CNH DOMAIN CONTAINING"/>
    <property type="match status" value="1"/>
</dbReference>